<comment type="catalytic activity">
    <reaction evidence="3">
        <text>a purine D-ribonucleoside + phosphate = a purine nucleobase + alpha-D-ribose 1-phosphate</text>
        <dbReference type="Rhea" id="RHEA:19805"/>
        <dbReference type="ChEBI" id="CHEBI:26386"/>
        <dbReference type="ChEBI" id="CHEBI:43474"/>
        <dbReference type="ChEBI" id="CHEBI:57720"/>
        <dbReference type="ChEBI" id="CHEBI:142355"/>
        <dbReference type="EC" id="2.4.2.1"/>
    </reaction>
</comment>
<comment type="pathway">
    <text evidence="3">Purine metabolism; purine nucleoside salvage.</text>
</comment>
<dbReference type="EC" id="2.4.2.1" evidence="3"/>
<accession>B5Y8G4</accession>
<dbReference type="InterPro" id="IPR000845">
    <property type="entry name" value="Nucleoside_phosphorylase_d"/>
</dbReference>
<keyword evidence="3" id="KW-0660">Purine salvage</keyword>
<dbReference type="RefSeq" id="WP_012543744.1">
    <property type="nucleotide sequence ID" value="NC_011295.1"/>
</dbReference>
<dbReference type="AlphaFoldDB" id="B5Y8G4"/>
<comment type="similarity">
    <text evidence="3">Belongs to the PNP/MTAP phosphorylase family. MTAP subfamily.</text>
</comment>
<proteinExistence type="inferred from homology"/>
<dbReference type="HOGENOM" id="CLU_054456_0_2_9"/>
<dbReference type="Gene3D" id="3.40.50.1580">
    <property type="entry name" value="Nucleoside phosphorylase domain"/>
    <property type="match status" value="1"/>
</dbReference>
<dbReference type="eggNOG" id="COG0005">
    <property type="taxonomic scope" value="Bacteria"/>
</dbReference>
<evidence type="ECO:0000313" key="6">
    <source>
        <dbReference type="Proteomes" id="UP000001732"/>
    </source>
</evidence>
<dbReference type="InterPro" id="IPR035994">
    <property type="entry name" value="Nucleoside_phosphorylase_sf"/>
</dbReference>
<protein>
    <recommendedName>
        <fullName evidence="3">Probable 6-oxopurine nucleoside phosphorylase</fullName>
        <ecNumber evidence="3">2.4.2.1</ecNumber>
    </recommendedName>
    <alternativeName>
        <fullName evidence="3">Purine nucleoside phosphorylase</fullName>
        <shortName evidence="3">PNP</shortName>
    </alternativeName>
</protein>
<reference evidence="6" key="1">
    <citation type="submission" date="2008-08" db="EMBL/GenBank/DDBJ databases">
        <title>The complete genome sequence of Coprothermobacter proteolyticus strain ATCC 5245 / DSM 5265 / BT.</title>
        <authorList>
            <person name="Dodson R.J."/>
            <person name="Durkin A.S."/>
            <person name="Wu M."/>
            <person name="Eisen J."/>
            <person name="Sutton G."/>
        </authorList>
    </citation>
    <scope>NUCLEOTIDE SEQUENCE [LARGE SCALE GENOMIC DNA]</scope>
    <source>
        <strain evidence="6">ATCC 35245 / DSM 5265 / OCM 4 / BT</strain>
    </source>
</reference>
<keyword evidence="6" id="KW-1185">Reference proteome</keyword>
<feature type="binding site" evidence="3">
    <location>
        <position position="9"/>
    </location>
    <ligand>
        <name>phosphate</name>
        <dbReference type="ChEBI" id="CHEBI:43474"/>
    </ligand>
</feature>
<dbReference type="SUPFAM" id="SSF53167">
    <property type="entry name" value="Purine and uridine phosphorylases"/>
    <property type="match status" value="1"/>
</dbReference>
<evidence type="ECO:0000313" key="5">
    <source>
        <dbReference type="EMBL" id="ACI17092.1"/>
    </source>
</evidence>
<organism evidence="5 6">
    <name type="scientific">Coprothermobacter proteolyticus (strain ATCC 35245 / DSM 5265 / OCM 4 / BT)</name>
    <dbReference type="NCBI Taxonomy" id="309798"/>
    <lineage>
        <taxon>Bacteria</taxon>
        <taxon>Pseudomonadati</taxon>
        <taxon>Coprothermobacterota</taxon>
        <taxon>Coprothermobacteria</taxon>
        <taxon>Coprothermobacterales</taxon>
        <taxon>Coprothermobacteraceae</taxon>
        <taxon>Coprothermobacter</taxon>
    </lineage>
</organism>
<dbReference type="STRING" id="309798.COPRO5265_0713"/>
<dbReference type="CDD" id="cd09010">
    <property type="entry name" value="MTAP_SsMTAPII_like_MTIP"/>
    <property type="match status" value="1"/>
</dbReference>
<name>B5Y8G4_COPPD</name>
<feature type="site" description="Important for substrate specificity" evidence="3">
    <location>
        <position position="159"/>
    </location>
</feature>
<comment type="subunit">
    <text evidence="3">Homohexamer. Dimer of a homotrimer.</text>
</comment>
<dbReference type="InterPro" id="IPR010044">
    <property type="entry name" value="MTAP"/>
</dbReference>
<feature type="binding site" evidence="3">
    <location>
        <begin position="48"/>
        <end position="49"/>
    </location>
    <ligand>
        <name>phosphate</name>
        <dbReference type="ChEBI" id="CHEBI:43474"/>
    </ligand>
</feature>
<dbReference type="PROSITE" id="PS01240">
    <property type="entry name" value="PNP_MTAP_2"/>
    <property type="match status" value="1"/>
</dbReference>
<keyword evidence="1 3" id="KW-0328">Glycosyltransferase</keyword>
<dbReference type="Pfam" id="PF01048">
    <property type="entry name" value="PNP_UDP_1"/>
    <property type="match status" value="1"/>
</dbReference>
<dbReference type="GO" id="GO:0019509">
    <property type="term" value="P:L-methionine salvage from methylthioadenosine"/>
    <property type="evidence" value="ECO:0007669"/>
    <property type="project" value="TreeGrafter"/>
</dbReference>
<comment type="caution">
    <text evidence="3">Lacks conserved residue(s) required for the propagation of feature annotation.</text>
</comment>
<evidence type="ECO:0000256" key="1">
    <source>
        <dbReference type="ARBA" id="ARBA00022676"/>
    </source>
</evidence>
<dbReference type="InterPro" id="IPR018099">
    <property type="entry name" value="Purine_phosphorylase-2_CS"/>
</dbReference>
<reference evidence="5 6" key="2">
    <citation type="journal article" date="2014" name="Genome Announc.">
        <title>Complete Genome Sequence of Coprothermobacter proteolyticus DSM 5265.</title>
        <authorList>
            <person name="Alexiev A."/>
            <person name="Coil D.A."/>
            <person name="Badger J.H."/>
            <person name="Enticknap J."/>
            <person name="Ward N."/>
            <person name="Robb F.T."/>
            <person name="Eisen J.A."/>
        </authorList>
    </citation>
    <scope>NUCLEOTIDE SEQUENCE [LARGE SCALE GENOMIC DNA]</scope>
    <source>
        <strain evidence="6">ATCC 35245 / DSM 5265 / OCM 4 / BT</strain>
    </source>
</reference>
<dbReference type="HAMAP" id="MF_01963">
    <property type="entry name" value="MTAP"/>
    <property type="match status" value="1"/>
</dbReference>
<feature type="binding site" evidence="3">
    <location>
        <begin position="201"/>
        <end position="203"/>
    </location>
    <ligand>
        <name>substrate</name>
    </ligand>
</feature>
<dbReference type="EMBL" id="CP001145">
    <property type="protein sequence ID" value="ACI17092.1"/>
    <property type="molecule type" value="Genomic_DNA"/>
</dbReference>
<dbReference type="OrthoDB" id="1523230at2"/>
<dbReference type="PANTHER" id="PTHR42679:SF2">
    <property type="entry name" value="S-METHYL-5'-THIOADENOSINE PHOSPHORYLASE"/>
    <property type="match status" value="1"/>
</dbReference>
<feature type="site" description="Important for substrate specificity" evidence="3">
    <location>
        <position position="212"/>
    </location>
</feature>
<feature type="binding site" evidence="3">
    <location>
        <position position="177"/>
    </location>
    <ligand>
        <name>substrate</name>
    </ligand>
</feature>
<dbReference type="PANTHER" id="PTHR42679">
    <property type="entry name" value="S-METHYL-5'-THIOADENOSINE PHOSPHORYLASE"/>
    <property type="match status" value="1"/>
</dbReference>
<dbReference type="KEGG" id="cpo:COPRO5265_0713"/>
<sequence>MKIGVIGGSGIYQIEGVPSTEISVNTEYGEVKVFLAQVDDREVYFLPRHGLGHSVPPHLVNYRANIRALQGLGAQRIIATNAVGSLNPEIKPGTVVLVDQFLDFTKGRKSTFFEEGKVVHTDMTNPYCPEMIEVASKITTPFPLRKGGVMVVTEGPRFETAAEVKAFAMLGGDVVGMTSVPEVVLSREAGMCYLSLAIVSNFAAGLQEQVSHEEVLNIMDKLNNQVQMFILDLIKAMPEEKHCTCPRGA</sequence>
<evidence type="ECO:0000259" key="4">
    <source>
        <dbReference type="Pfam" id="PF01048"/>
    </source>
</evidence>
<comment type="function">
    <text evidence="3">Purine nucleoside phosphorylase which is highly specific for 6-oxopurine nucleosides. Cleaves guanosine or inosine to respective bases and sugar-1-phosphate molecules. Involved in purine salvage.</text>
</comment>
<dbReference type="GO" id="GO:0006166">
    <property type="term" value="P:purine ribonucleoside salvage"/>
    <property type="evidence" value="ECO:0007669"/>
    <property type="project" value="UniProtKB-UniRule"/>
</dbReference>
<dbReference type="GO" id="GO:0005829">
    <property type="term" value="C:cytosol"/>
    <property type="evidence" value="ECO:0007669"/>
    <property type="project" value="TreeGrafter"/>
</dbReference>
<dbReference type="GO" id="GO:0017061">
    <property type="term" value="F:S-methyl-5-thioadenosine phosphorylase activity"/>
    <property type="evidence" value="ECO:0007669"/>
    <property type="project" value="InterPro"/>
</dbReference>
<feature type="binding site" evidence="3">
    <location>
        <position position="178"/>
    </location>
    <ligand>
        <name>phosphate</name>
        <dbReference type="ChEBI" id="CHEBI:43474"/>
    </ligand>
</feature>
<evidence type="ECO:0000256" key="2">
    <source>
        <dbReference type="ARBA" id="ARBA00022679"/>
    </source>
</evidence>
<gene>
    <name evidence="5" type="ordered locus">COPRO5265_0713</name>
</gene>
<evidence type="ECO:0000256" key="3">
    <source>
        <dbReference type="HAMAP-Rule" id="MF_01963"/>
    </source>
</evidence>
<feature type="domain" description="Nucleoside phosphorylase" evidence="4">
    <location>
        <begin position="2"/>
        <end position="235"/>
    </location>
</feature>
<dbReference type="Proteomes" id="UP000001732">
    <property type="component" value="Chromosome"/>
</dbReference>
<comment type="miscellaneous">
    <text evidence="3">Although this enzyme belongs to the family of MTA phosphorylases based on sequence homology, it has been shown that conserved amino acid substitutions in the substrate binding pocket convert the substrate specificity of this enzyme from 6-aminopurines to 6-oxopurines.</text>
</comment>
<dbReference type="UniPathway" id="UPA00606"/>
<keyword evidence="2 3" id="KW-0808">Transferase</keyword>